<evidence type="ECO:0000313" key="2">
    <source>
        <dbReference type="RefSeq" id="XP_052129549.1"/>
    </source>
</evidence>
<sequence>MDEDIQGLDPRLKAALIGNKFDYQQCLPIFKDLVFNVLQEEDVDRVEDATSRQCIHLTWTKQRQFSLDDKWLEKQDELLFPRGNVPIKDLGLILCFYIAKMPWLFNLKRAVTQTGRRPVFRWKLYYTMKNQKGAGRPS</sequence>
<reference evidence="2" key="1">
    <citation type="submission" date="2025-08" db="UniProtKB">
        <authorList>
            <consortium name="RefSeq"/>
        </authorList>
    </citation>
    <scope>IDENTIFICATION</scope>
    <source>
        <tissue evidence="2">Whole organism</tissue>
    </source>
</reference>
<dbReference type="AlphaFoldDB" id="A0A9C6X5M6"/>
<dbReference type="Proteomes" id="UP000504606">
    <property type="component" value="Unplaced"/>
</dbReference>
<protein>
    <submittedName>
        <fullName evidence="2">Uncharacterized protein LOC127750911</fullName>
    </submittedName>
</protein>
<accession>A0A9C6X5M6</accession>
<dbReference type="GeneID" id="127750911"/>
<keyword evidence="1" id="KW-1185">Reference proteome</keyword>
<proteinExistence type="predicted"/>
<gene>
    <name evidence="2" type="primary">LOC127750911</name>
</gene>
<dbReference type="RefSeq" id="XP_052129549.1">
    <property type="nucleotide sequence ID" value="XM_052273589.1"/>
</dbReference>
<evidence type="ECO:0000313" key="1">
    <source>
        <dbReference type="Proteomes" id="UP000504606"/>
    </source>
</evidence>
<name>A0A9C6X5M6_FRAOC</name>
<dbReference type="KEGG" id="foc:127750911"/>
<organism evidence="1 2">
    <name type="scientific">Frankliniella occidentalis</name>
    <name type="common">Western flower thrips</name>
    <name type="synonym">Euthrips occidentalis</name>
    <dbReference type="NCBI Taxonomy" id="133901"/>
    <lineage>
        <taxon>Eukaryota</taxon>
        <taxon>Metazoa</taxon>
        <taxon>Ecdysozoa</taxon>
        <taxon>Arthropoda</taxon>
        <taxon>Hexapoda</taxon>
        <taxon>Insecta</taxon>
        <taxon>Pterygota</taxon>
        <taxon>Neoptera</taxon>
        <taxon>Paraneoptera</taxon>
        <taxon>Thysanoptera</taxon>
        <taxon>Terebrantia</taxon>
        <taxon>Thripoidea</taxon>
        <taxon>Thripidae</taxon>
        <taxon>Frankliniella</taxon>
    </lineage>
</organism>